<organism evidence="1 2">
    <name type="scientific">Sphingomonas molluscorum</name>
    <dbReference type="NCBI Taxonomy" id="418184"/>
    <lineage>
        <taxon>Bacteria</taxon>
        <taxon>Pseudomonadati</taxon>
        <taxon>Pseudomonadota</taxon>
        <taxon>Alphaproteobacteria</taxon>
        <taxon>Sphingomonadales</taxon>
        <taxon>Sphingomonadaceae</taxon>
        <taxon>Sphingomonas</taxon>
    </lineage>
</organism>
<gene>
    <name evidence="1" type="ORF">WH159_03410</name>
</gene>
<accession>A0ABU8Q1I0</accession>
<name>A0ABU8Q1I0_9SPHN</name>
<reference evidence="1 2" key="1">
    <citation type="submission" date="2023-12" db="EMBL/GenBank/DDBJ databases">
        <title>Gut-associated functions are favored during microbiome assembly across C. elegans life.</title>
        <authorList>
            <person name="Zimmermann J."/>
        </authorList>
    </citation>
    <scope>NUCLEOTIDE SEQUENCE [LARGE SCALE GENOMIC DNA]</scope>
    <source>
        <strain evidence="1 2">JUb134</strain>
    </source>
</reference>
<dbReference type="EMBL" id="JBBGZA010000001">
    <property type="protein sequence ID" value="MEJ5093596.1"/>
    <property type="molecule type" value="Genomic_DNA"/>
</dbReference>
<proteinExistence type="predicted"/>
<keyword evidence="2" id="KW-1185">Reference proteome</keyword>
<protein>
    <submittedName>
        <fullName evidence="1">Uncharacterized protein</fullName>
    </submittedName>
</protein>
<dbReference type="Proteomes" id="UP001380365">
    <property type="component" value="Unassembled WGS sequence"/>
</dbReference>
<sequence>MNLLPRRADIHKFAEERLWVEPDSSGEVQKFDHVDPPLASFHLGDKRLGPSECLSDLVLGQACLTPPVLKEVGNQEVFSCGDATGDAAGLRMNRQR</sequence>
<evidence type="ECO:0000313" key="1">
    <source>
        <dbReference type="EMBL" id="MEJ5093596.1"/>
    </source>
</evidence>
<evidence type="ECO:0000313" key="2">
    <source>
        <dbReference type="Proteomes" id="UP001380365"/>
    </source>
</evidence>
<comment type="caution">
    <text evidence="1">The sequence shown here is derived from an EMBL/GenBank/DDBJ whole genome shotgun (WGS) entry which is preliminary data.</text>
</comment>